<evidence type="ECO:0000313" key="1">
    <source>
        <dbReference type="EMBL" id="GFS49501.1"/>
    </source>
</evidence>
<dbReference type="AlphaFoldDB" id="A0A8X6MEP7"/>
<proteinExistence type="predicted"/>
<keyword evidence="2" id="KW-1185">Reference proteome</keyword>
<sequence>MPRHAIVLPLPSTKDMAVRVFHMVKGPLIHTVYGNSQVLRVESDLSTRGSRGRYWHIVIKSRRMHNWTVPFLDWEGFLCRVCVIQQKSWLKPINADRGCPAVEKTKLELASLVCGYDSRYSKARYPVSDEAFCQGFSRDITESNDLRPLGIAIDASQQEDEAVRWWKCSDQIDMDVLKSFNGLSKKLHGAHGMPLDFRSLVSDALSCPFSYVLQHRRPDEAVLDEALCDTNTWTGGIMERAKYFKAKFLRLIRAYFFSTDITEDFKIISHF</sequence>
<evidence type="ECO:0000313" key="2">
    <source>
        <dbReference type="Proteomes" id="UP000887013"/>
    </source>
</evidence>
<accession>A0A8X6MEP7</accession>
<organism evidence="1 2">
    <name type="scientific">Nephila pilipes</name>
    <name type="common">Giant wood spider</name>
    <name type="synonym">Nephila maculata</name>
    <dbReference type="NCBI Taxonomy" id="299642"/>
    <lineage>
        <taxon>Eukaryota</taxon>
        <taxon>Metazoa</taxon>
        <taxon>Ecdysozoa</taxon>
        <taxon>Arthropoda</taxon>
        <taxon>Chelicerata</taxon>
        <taxon>Arachnida</taxon>
        <taxon>Araneae</taxon>
        <taxon>Araneomorphae</taxon>
        <taxon>Entelegynae</taxon>
        <taxon>Araneoidea</taxon>
        <taxon>Nephilidae</taxon>
        <taxon>Nephila</taxon>
    </lineage>
</organism>
<dbReference type="Proteomes" id="UP000887013">
    <property type="component" value="Unassembled WGS sequence"/>
</dbReference>
<name>A0A8X6MEP7_NEPPI</name>
<reference evidence="1" key="1">
    <citation type="submission" date="2020-08" db="EMBL/GenBank/DDBJ databases">
        <title>Multicomponent nature underlies the extraordinary mechanical properties of spider dragline silk.</title>
        <authorList>
            <person name="Kono N."/>
            <person name="Nakamura H."/>
            <person name="Mori M."/>
            <person name="Yoshida Y."/>
            <person name="Ohtoshi R."/>
            <person name="Malay A.D."/>
            <person name="Moran D.A.P."/>
            <person name="Tomita M."/>
            <person name="Numata K."/>
            <person name="Arakawa K."/>
        </authorList>
    </citation>
    <scope>NUCLEOTIDE SEQUENCE</scope>
</reference>
<gene>
    <name evidence="1" type="ORF">NPIL_411671</name>
</gene>
<comment type="caution">
    <text evidence="1">The sequence shown here is derived from an EMBL/GenBank/DDBJ whole genome shotgun (WGS) entry which is preliminary data.</text>
</comment>
<protein>
    <submittedName>
        <fullName evidence="1">Uncharacterized protein</fullName>
    </submittedName>
</protein>
<dbReference type="EMBL" id="BMAW01045360">
    <property type="protein sequence ID" value="GFS49501.1"/>
    <property type="molecule type" value="Genomic_DNA"/>
</dbReference>